<dbReference type="InterPro" id="IPR027450">
    <property type="entry name" value="AlkB-like"/>
</dbReference>
<keyword evidence="5" id="KW-1185">Reference proteome</keyword>
<feature type="region of interest" description="Disordered" evidence="2">
    <location>
        <begin position="1"/>
        <end position="20"/>
    </location>
</feature>
<feature type="region of interest" description="Disordered" evidence="2">
    <location>
        <begin position="38"/>
        <end position="152"/>
    </location>
</feature>
<dbReference type="PANTHER" id="PTHR31573">
    <property type="entry name" value="ALPHA-KETOGLUTARATE-DEPENDENT DIOXYGENASE ALKB HOMOLOG 2"/>
    <property type="match status" value="1"/>
</dbReference>
<dbReference type="Gene3D" id="2.60.120.590">
    <property type="entry name" value="Alpha-ketoglutarate-dependent dioxygenase AlkB-like"/>
    <property type="match status" value="1"/>
</dbReference>
<comment type="caution">
    <text evidence="4">The sequence shown here is derived from an EMBL/GenBank/DDBJ whole genome shotgun (WGS) entry which is preliminary data.</text>
</comment>
<feature type="compositionally biased region" description="Polar residues" evidence="2">
    <location>
        <begin position="11"/>
        <end position="20"/>
    </location>
</feature>
<dbReference type="GO" id="GO:0006307">
    <property type="term" value="P:DNA alkylation repair"/>
    <property type="evidence" value="ECO:0007669"/>
    <property type="project" value="TreeGrafter"/>
</dbReference>
<sequence length="631" mass="69698">MVSLKEHQHQHNSSLPEISISNITRPSSLVSMTTLSSVSNADEDPGLPVYQCYSMQNEDGPWSDSSLSSLPSSPSDTASPPPTSPKATPSSRINRNTRTLVPTSGKPWSALPRKKTAAASARKFRQPAAPKTRKPVAKTKELPSLENANLGKPEAWGQPEVWAEKRQQLCSSLPYHRGHESAAYRTNGMVAGFLANQGIGPRDVFTEDIYITGVGGGKEKGEDGETKQVKDQNVSLIAISFQHTMEAKLPVAIIAGGLKVCKARMEKIDLKKRSWWSPVNSVAHLSQGYDGVKTLVQTCHDCNTSCKTIYTHGWTCRSPQCRSFYVFYHQVDVNDLQYCGDFMQERTPYIGAPPPPLRPEPVTDTDLVGEDVFGVEERCKQGIVCAKFHGCIRRLEWHQWTCETVGCDFTHTVTQIPVPLSKVLSATDFIADKIPLDFVHESIGVNQKPIGHYDVYELKIPGPARHPGLPIEIGAPYKFLVAHEANSFQNAPPPILKAMQRMTWAGKQAFAGKEDVEFTPLNEVLCLGYFENMHIGYHDDGEDTLGETVATLSLGASSTMCFRPKNKSTIGGIHKTNKGSKTSKKDYAKLTLNHGDIIIMHGSGIHKYYEATRRQAPWTPEICTYLPIRQA</sequence>
<dbReference type="InterPro" id="IPR032852">
    <property type="entry name" value="ALKBH2"/>
</dbReference>
<accession>A0A8H2ZM10</accession>
<feature type="compositionally biased region" description="Low complexity" evidence="2">
    <location>
        <begin position="63"/>
        <end position="78"/>
    </location>
</feature>
<dbReference type="GO" id="GO:0051747">
    <property type="term" value="F:cytosine C-5 DNA demethylase activity"/>
    <property type="evidence" value="ECO:0007669"/>
    <property type="project" value="TreeGrafter"/>
</dbReference>
<evidence type="ECO:0000259" key="3">
    <source>
        <dbReference type="Pfam" id="PF13532"/>
    </source>
</evidence>
<dbReference type="Pfam" id="PF13532">
    <property type="entry name" value="2OG-FeII_Oxy_2"/>
    <property type="match status" value="1"/>
</dbReference>
<dbReference type="AlphaFoldDB" id="A0A8H2ZM10"/>
<reference evidence="4" key="1">
    <citation type="submission" date="2020-10" db="EMBL/GenBank/DDBJ databases">
        <authorList>
            <person name="Kusch S."/>
        </authorList>
    </citation>
    <scope>NUCLEOTIDE SEQUENCE</scope>
    <source>
        <strain evidence="4">SwB9</strain>
    </source>
</reference>
<dbReference type="EMBL" id="CAJHIA010000011">
    <property type="protein sequence ID" value="CAD6443867.1"/>
    <property type="molecule type" value="Genomic_DNA"/>
</dbReference>
<dbReference type="SUPFAM" id="SSF51197">
    <property type="entry name" value="Clavaminate synthase-like"/>
    <property type="match status" value="1"/>
</dbReference>
<evidence type="ECO:0000313" key="4">
    <source>
        <dbReference type="EMBL" id="CAD6443867.1"/>
    </source>
</evidence>
<feature type="domain" description="Alpha-ketoglutarate-dependent dioxygenase AlkB-like" evidence="3">
    <location>
        <begin position="484"/>
        <end position="617"/>
    </location>
</feature>
<dbReference type="InterPro" id="IPR037151">
    <property type="entry name" value="AlkB-like_sf"/>
</dbReference>
<evidence type="ECO:0000313" key="5">
    <source>
        <dbReference type="Proteomes" id="UP000624404"/>
    </source>
</evidence>
<protein>
    <submittedName>
        <fullName evidence="4">Cb27798f-838e-4cbf-b0df-89cd4318de08</fullName>
    </submittedName>
</protein>
<dbReference type="GO" id="GO:0008198">
    <property type="term" value="F:ferrous iron binding"/>
    <property type="evidence" value="ECO:0007669"/>
    <property type="project" value="TreeGrafter"/>
</dbReference>
<evidence type="ECO:0000256" key="1">
    <source>
        <dbReference type="PIRSR" id="PIRSR632852-1"/>
    </source>
</evidence>
<dbReference type="GO" id="GO:0035516">
    <property type="term" value="F:broad specificity oxidative DNA demethylase activity"/>
    <property type="evidence" value="ECO:0007669"/>
    <property type="project" value="TreeGrafter"/>
</dbReference>
<gene>
    <name evidence="4" type="ORF">SCLTRI_LOCUS3659</name>
</gene>
<dbReference type="OrthoDB" id="2163491at2759"/>
<organism evidence="4 5">
    <name type="scientific">Sclerotinia trifoliorum</name>
    <dbReference type="NCBI Taxonomy" id="28548"/>
    <lineage>
        <taxon>Eukaryota</taxon>
        <taxon>Fungi</taxon>
        <taxon>Dikarya</taxon>
        <taxon>Ascomycota</taxon>
        <taxon>Pezizomycotina</taxon>
        <taxon>Leotiomycetes</taxon>
        <taxon>Helotiales</taxon>
        <taxon>Sclerotiniaceae</taxon>
        <taxon>Sclerotinia</taxon>
    </lineage>
</organism>
<feature type="compositionally biased region" description="Polar residues" evidence="2">
    <location>
        <begin position="92"/>
        <end position="102"/>
    </location>
</feature>
<dbReference type="Proteomes" id="UP000624404">
    <property type="component" value="Unassembled WGS sequence"/>
</dbReference>
<feature type="binding site" evidence="1">
    <location>
        <position position="538"/>
    </location>
    <ligand>
        <name>2-oxoglutarate</name>
        <dbReference type="ChEBI" id="CHEBI:16810"/>
    </ligand>
</feature>
<dbReference type="PANTHER" id="PTHR31573:SF4">
    <property type="entry name" value="FE2OG DIOXYGENASE DOMAIN-CONTAINING PROTEIN"/>
    <property type="match status" value="1"/>
</dbReference>
<evidence type="ECO:0000256" key="2">
    <source>
        <dbReference type="SAM" id="MobiDB-lite"/>
    </source>
</evidence>
<proteinExistence type="predicted"/>
<name>A0A8H2ZM10_9HELO</name>